<organism evidence="2 4">
    <name type="scientific">Perkinsus olseni</name>
    <name type="common">Perkinsus atlanticus</name>
    <dbReference type="NCBI Taxonomy" id="32597"/>
    <lineage>
        <taxon>Eukaryota</taxon>
        <taxon>Sar</taxon>
        <taxon>Alveolata</taxon>
        <taxon>Perkinsozoa</taxon>
        <taxon>Perkinsea</taxon>
        <taxon>Perkinsida</taxon>
        <taxon>Perkinsidae</taxon>
        <taxon>Perkinsus</taxon>
    </lineage>
</organism>
<name>A0A7J6LY56_PEROL</name>
<evidence type="ECO:0000313" key="4">
    <source>
        <dbReference type="Proteomes" id="UP000572268"/>
    </source>
</evidence>
<reference evidence="3 4" key="1">
    <citation type="submission" date="2020-04" db="EMBL/GenBank/DDBJ databases">
        <title>Perkinsus olseni comparative genomics.</title>
        <authorList>
            <person name="Bogema D.R."/>
        </authorList>
    </citation>
    <scope>NUCLEOTIDE SEQUENCE [LARGE SCALE GENOMIC DNA]</scope>
    <source>
        <strain evidence="1">ATCC PRA-179</strain>
        <strain evidence="2">ATCC PRA-31</strain>
    </source>
</reference>
<comment type="caution">
    <text evidence="2">The sequence shown here is derived from an EMBL/GenBank/DDBJ whole genome shotgun (WGS) entry which is preliminary data.</text>
</comment>
<proteinExistence type="predicted"/>
<evidence type="ECO:0000313" key="1">
    <source>
        <dbReference type="EMBL" id="KAF4659271.1"/>
    </source>
</evidence>
<dbReference type="EMBL" id="JABAHT010000275">
    <property type="protein sequence ID" value="KAF4659271.1"/>
    <property type="molecule type" value="Genomic_DNA"/>
</dbReference>
<dbReference type="Proteomes" id="UP000570595">
    <property type="component" value="Unassembled WGS sequence"/>
</dbReference>
<sequence>MSFIAILAHGGGNNRCGTTTRPIPTLSPTTPCPTAVVSTPLKPTGGIFERPGQFVYQTHGPSPVKMIYFFADPVLPSGPSMFSIQCGTGAPYQTNWIDPIPGPDDHDRLIAGAKAACPLAGIGPGDFTVFKLDQRGRVITSFGGKDILLERVWHPFYPGTYNSEPGSPLEMHYNVSMDGTVAVILSCATSGTGFKKFKLEGTGIGNPYKLEPMEGGETLKDLVDTLKWVCPDLPEEYFLINNYQTGDSRAKKRFMLLATTSFLVFKDYQNHHNFPNFTLLLLATFPIQFSLLRRPGSASDVRVGSRILLRVNLNWKSTLQITYPG</sequence>
<evidence type="ECO:0000313" key="2">
    <source>
        <dbReference type="EMBL" id="KAF4663910.1"/>
    </source>
</evidence>
<dbReference type="Proteomes" id="UP000572268">
    <property type="component" value="Unassembled WGS sequence"/>
</dbReference>
<gene>
    <name evidence="2" type="ORF">FOL46_004505</name>
    <name evidence="1" type="ORF">FOZ61_004866</name>
</gene>
<dbReference type="OrthoDB" id="10329213at2759"/>
<protein>
    <submittedName>
        <fullName evidence="2">Uncharacterized protein</fullName>
    </submittedName>
</protein>
<evidence type="ECO:0000313" key="3">
    <source>
        <dbReference type="Proteomes" id="UP000570595"/>
    </source>
</evidence>
<dbReference type="EMBL" id="JABANN010000275">
    <property type="protein sequence ID" value="KAF4663910.1"/>
    <property type="molecule type" value="Genomic_DNA"/>
</dbReference>
<dbReference type="AlphaFoldDB" id="A0A7J6LY56"/>
<accession>A0A7J6LY56</accession>